<evidence type="ECO:0000313" key="3">
    <source>
        <dbReference type="EMBL" id="CAB9498202.1"/>
    </source>
</evidence>
<reference evidence="3" key="1">
    <citation type="submission" date="2020-06" db="EMBL/GenBank/DDBJ databases">
        <authorList>
            <consortium name="Plant Systems Biology data submission"/>
        </authorList>
    </citation>
    <scope>NUCLEOTIDE SEQUENCE</scope>
    <source>
        <strain evidence="3">D6</strain>
    </source>
</reference>
<gene>
    <name evidence="3" type="ORF">SEMRO_33_G021370.1</name>
</gene>
<evidence type="ECO:0000259" key="2">
    <source>
        <dbReference type="PROSITE" id="PS51186"/>
    </source>
</evidence>
<keyword evidence="1" id="KW-0472">Membrane</keyword>
<organism evidence="3 4">
    <name type="scientific">Seminavis robusta</name>
    <dbReference type="NCBI Taxonomy" id="568900"/>
    <lineage>
        <taxon>Eukaryota</taxon>
        <taxon>Sar</taxon>
        <taxon>Stramenopiles</taxon>
        <taxon>Ochrophyta</taxon>
        <taxon>Bacillariophyta</taxon>
        <taxon>Bacillariophyceae</taxon>
        <taxon>Bacillariophycidae</taxon>
        <taxon>Naviculales</taxon>
        <taxon>Naviculaceae</taxon>
        <taxon>Seminavis</taxon>
    </lineage>
</organism>
<accession>A0A9N8D8A8</accession>
<proteinExistence type="predicted"/>
<dbReference type="InterPro" id="IPR000182">
    <property type="entry name" value="GNAT_dom"/>
</dbReference>
<dbReference type="GO" id="GO:0016747">
    <property type="term" value="F:acyltransferase activity, transferring groups other than amino-acyl groups"/>
    <property type="evidence" value="ECO:0007669"/>
    <property type="project" value="InterPro"/>
</dbReference>
<keyword evidence="1" id="KW-0812">Transmembrane</keyword>
<comment type="caution">
    <text evidence="3">The sequence shown here is derived from an EMBL/GenBank/DDBJ whole genome shotgun (WGS) entry which is preliminary data.</text>
</comment>
<dbReference type="AlphaFoldDB" id="A0A9N8D8A8"/>
<keyword evidence="1" id="KW-1133">Transmembrane helix</keyword>
<dbReference type="Pfam" id="PF00583">
    <property type="entry name" value="Acetyltransf_1"/>
    <property type="match status" value="1"/>
</dbReference>
<sequence length="279" mass="31691">MTPLLGAEFAAVGLGGIGAYFFVARRKCPTKLEKALKLKDASDLQLPPGMSQEFKLPEADRVAFKEAFLNNEEFQWLAAQPGVEDFRNNSNSTSHKKVLFEIVWYITECRLRLVEKYGYLLVQRDPKSGVFQGAIGLIPPYAKWWRLKKHYQFAALSLGRISIPEKLGCTKRYRAYLRELDDHHQDSMILVTSLTSEGHWHIPIIGVATNYKRVGIGRQLMETATRLCPRPIYVASPDPAAHFFQKVGFALDKKFLVVSEGGNQDLQRDAIYYNSMTCQ</sequence>
<dbReference type="EMBL" id="CAICTM010000033">
    <property type="protein sequence ID" value="CAB9498202.1"/>
    <property type="molecule type" value="Genomic_DNA"/>
</dbReference>
<evidence type="ECO:0000313" key="4">
    <source>
        <dbReference type="Proteomes" id="UP001153069"/>
    </source>
</evidence>
<dbReference type="SUPFAM" id="SSF55729">
    <property type="entry name" value="Acyl-CoA N-acyltransferases (Nat)"/>
    <property type="match status" value="1"/>
</dbReference>
<name>A0A9N8D8A8_9STRA</name>
<keyword evidence="4" id="KW-1185">Reference proteome</keyword>
<feature type="domain" description="N-acetyltransferase" evidence="2">
    <location>
        <begin position="136"/>
        <end position="279"/>
    </location>
</feature>
<dbReference type="Proteomes" id="UP001153069">
    <property type="component" value="Unassembled WGS sequence"/>
</dbReference>
<evidence type="ECO:0000256" key="1">
    <source>
        <dbReference type="SAM" id="Phobius"/>
    </source>
</evidence>
<dbReference type="PROSITE" id="PS51186">
    <property type="entry name" value="GNAT"/>
    <property type="match status" value="1"/>
</dbReference>
<feature type="transmembrane region" description="Helical" evidence="1">
    <location>
        <begin position="6"/>
        <end position="24"/>
    </location>
</feature>
<protein>
    <recommendedName>
        <fullName evidence="2">N-acetyltransferase domain-containing protein</fullName>
    </recommendedName>
</protein>
<dbReference type="InterPro" id="IPR016181">
    <property type="entry name" value="Acyl_CoA_acyltransferase"/>
</dbReference>
<dbReference type="Gene3D" id="3.40.630.30">
    <property type="match status" value="1"/>
</dbReference>